<comment type="similarity">
    <text evidence="2 6">Belongs to the transposase mutator family.</text>
</comment>
<dbReference type="GO" id="GO:0004803">
    <property type="term" value="F:transposase activity"/>
    <property type="evidence" value="ECO:0007669"/>
    <property type="project" value="UniProtKB-UniRule"/>
</dbReference>
<dbReference type="InterPro" id="IPR001207">
    <property type="entry name" value="Transposase_mutator"/>
</dbReference>
<evidence type="ECO:0000256" key="2">
    <source>
        <dbReference type="ARBA" id="ARBA00010961"/>
    </source>
</evidence>
<evidence type="ECO:0000256" key="3">
    <source>
        <dbReference type="ARBA" id="ARBA00022578"/>
    </source>
</evidence>
<dbReference type="NCBIfam" id="NF033543">
    <property type="entry name" value="transpos_IS256"/>
    <property type="match status" value="1"/>
</dbReference>
<keyword evidence="5 6" id="KW-0233">DNA recombination</keyword>
<name>A0A7V5HMP3_UNCW3</name>
<evidence type="ECO:0000313" key="7">
    <source>
        <dbReference type="EMBL" id="HHF53073.1"/>
    </source>
</evidence>
<comment type="caution">
    <text evidence="7">The sequence shown here is derived from an EMBL/GenBank/DDBJ whole genome shotgun (WGS) entry which is preliminary data.</text>
</comment>
<evidence type="ECO:0000256" key="5">
    <source>
        <dbReference type="ARBA" id="ARBA00023172"/>
    </source>
</evidence>
<keyword evidence="6" id="KW-0814">Transposable element</keyword>
<evidence type="ECO:0000256" key="1">
    <source>
        <dbReference type="ARBA" id="ARBA00002190"/>
    </source>
</evidence>
<proteinExistence type="inferred from homology"/>
<keyword evidence="3 6" id="KW-0815">Transposition</keyword>
<sequence length="228" mass="26739">HVRNKAVYAIVGIDLEGNKEVLGLWASETESAKFWLTVLNELKNRGVKDILIFAVDGLTGIVDAIRSVYSEAEIQRCIVHQIRNSLKYVSWKERKVVAHDLKGIYKAATEKEALSSLDDFEKKWGKRYPHISKSWRENWGELATYFKYPQEIRTLIYTTNPIESLNRGIKKVTKTRAIFPNEDALFKLLYLAIDDISKRWTMRIRDWSVIYSQLTIYFEERLRKYSNL</sequence>
<dbReference type="PANTHER" id="PTHR33217:SF5">
    <property type="entry name" value="MUTATOR FAMILY TRANSPOSASE"/>
    <property type="match status" value="1"/>
</dbReference>
<evidence type="ECO:0000256" key="4">
    <source>
        <dbReference type="ARBA" id="ARBA00023125"/>
    </source>
</evidence>
<reference evidence="7" key="1">
    <citation type="journal article" date="2020" name="mSystems">
        <title>Genome- and Community-Level Interaction Insights into Carbon Utilization and Element Cycling Functions of Hydrothermarchaeota in Hydrothermal Sediment.</title>
        <authorList>
            <person name="Zhou Z."/>
            <person name="Liu Y."/>
            <person name="Xu W."/>
            <person name="Pan J."/>
            <person name="Luo Z.H."/>
            <person name="Li M."/>
        </authorList>
    </citation>
    <scope>NUCLEOTIDE SEQUENCE [LARGE SCALE GENOMIC DNA]</scope>
    <source>
        <strain evidence="7">HyVt-96</strain>
    </source>
</reference>
<dbReference type="Pfam" id="PF00872">
    <property type="entry name" value="Transposase_mut"/>
    <property type="match status" value="1"/>
</dbReference>
<dbReference type="EMBL" id="DRTX01000097">
    <property type="protein sequence ID" value="HHF53073.1"/>
    <property type="molecule type" value="Genomic_DNA"/>
</dbReference>
<gene>
    <name evidence="7" type="ORF">ENL43_01750</name>
</gene>
<organism evidence="7">
    <name type="scientific">candidate division WOR-3 bacterium</name>
    <dbReference type="NCBI Taxonomy" id="2052148"/>
    <lineage>
        <taxon>Bacteria</taxon>
        <taxon>Bacteria division WOR-3</taxon>
    </lineage>
</organism>
<accession>A0A7V5HMP3</accession>
<comment type="function">
    <text evidence="1 6">Required for the transposition of the insertion element.</text>
</comment>
<keyword evidence="4 6" id="KW-0238">DNA-binding</keyword>
<evidence type="ECO:0000256" key="6">
    <source>
        <dbReference type="RuleBase" id="RU365089"/>
    </source>
</evidence>
<dbReference type="AlphaFoldDB" id="A0A7V5HMP3"/>
<protein>
    <recommendedName>
        <fullName evidence="6">Mutator family transposase</fullName>
    </recommendedName>
</protein>
<dbReference type="GO" id="GO:0006313">
    <property type="term" value="P:DNA transposition"/>
    <property type="evidence" value="ECO:0007669"/>
    <property type="project" value="UniProtKB-UniRule"/>
</dbReference>
<dbReference type="GO" id="GO:0003677">
    <property type="term" value="F:DNA binding"/>
    <property type="evidence" value="ECO:0007669"/>
    <property type="project" value="UniProtKB-UniRule"/>
</dbReference>
<dbReference type="PANTHER" id="PTHR33217">
    <property type="entry name" value="TRANSPOSASE FOR INSERTION SEQUENCE ELEMENT IS1081"/>
    <property type="match status" value="1"/>
</dbReference>
<dbReference type="Proteomes" id="UP000886050">
    <property type="component" value="Unassembled WGS sequence"/>
</dbReference>
<feature type="non-terminal residue" evidence="7">
    <location>
        <position position="1"/>
    </location>
</feature>